<dbReference type="Pfam" id="PF00403">
    <property type="entry name" value="HMA"/>
    <property type="match status" value="1"/>
</dbReference>
<keyword evidence="4" id="KW-1185">Reference proteome</keyword>
<feature type="domain" description="HMA" evidence="2">
    <location>
        <begin position="100"/>
        <end position="165"/>
    </location>
</feature>
<dbReference type="PANTHER" id="PTHR46413:SF1">
    <property type="entry name" value="HEAVY METAL-ASSOCIATED ISOPRENYLATED PLANT PROTEIN 6"/>
    <property type="match status" value="1"/>
</dbReference>
<dbReference type="Gene3D" id="3.30.70.100">
    <property type="match status" value="1"/>
</dbReference>
<feature type="compositionally biased region" description="Polar residues" evidence="1">
    <location>
        <begin position="13"/>
        <end position="23"/>
    </location>
</feature>
<comment type="caution">
    <text evidence="3">The sequence shown here is derived from an EMBL/GenBank/DDBJ whole genome shotgun (WGS) entry which is preliminary data.</text>
</comment>
<gene>
    <name evidence="3" type="ORF">R1sor_022306</name>
</gene>
<organism evidence="3 4">
    <name type="scientific">Riccia sorocarpa</name>
    <dbReference type="NCBI Taxonomy" id="122646"/>
    <lineage>
        <taxon>Eukaryota</taxon>
        <taxon>Viridiplantae</taxon>
        <taxon>Streptophyta</taxon>
        <taxon>Embryophyta</taxon>
        <taxon>Marchantiophyta</taxon>
        <taxon>Marchantiopsida</taxon>
        <taxon>Marchantiidae</taxon>
        <taxon>Marchantiales</taxon>
        <taxon>Ricciaceae</taxon>
        <taxon>Riccia</taxon>
    </lineage>
</organism>
<dbReference type="PROSITE" id="PS50846">
    <property type="entry name" value="HMA_2"/>
    <property type="match status" value="1"/>
</dbReference>
<dbReference type="SUPFAM" id="SSF55008">
    <property type="entry name" value="HMA, heavy metal-associated domain"/>
    <property type="match status" value="1"/>
</dbReference>
<accession>A0ABD3GJG7</accession>
<name>A0ABD3GJG7_9MARC</name>
<dbReference type="AlphaFoldDB" id="A0ABD3GJG7"/>
<dbReference type="InterPro" id="IPR036163">
    <property type="entry name" value="HMA_dom_sf"/>
</dbReference>
<feature type="region of interest" description="Disordered" evidence="1">
    <location>
        <begin position="1"/>
        <end position="23"/>
    </location>
</feature>
<proteinExistence type="predicted"/>
<protein>
    <recommendedName>
        <fullName evidence="2">HMA domain-containing protein</fullName>
    </recommendedName>
</protein>
<dbReference type="EMBL" id="JBJQOH010000007">
    <property type="protein sequence ID" value="KAL3679350.1"/>
    <property type="molecule type" value="Genomic_DNA"/>
</dbReference>
<dbReference type="PANTHER" id="PTHR46413">
    <property type="entry name" value="HEAVY METAL-ASSOCIATED ISOPRENYLATED PLANT PROTEIN 6"/>
    <property type="match status" value="1"/>
</dbReference>
<evidence type="ECO:0000259" key="2">
    <source>
        <dbReference type="PROSITE" id="PS50846"/>
    </source>
</evidence>
<feature type="compositionally biased region" description="Basic and acidic residues" evidence="1">
    <location>
        <begin position="1"/>
        <end position="12"/>
    </location>
</feature>
<evidence type="ECO:0000256" key="1">
    <source>
        <dbReference type="SAM" id="MobiDB-lite"/>
    </source>
</evidence>
<dbReference type="InterPro" id="IPR044594">
    <property type="entry name" value="HIPP01/3/5/6"/>
</dbReference>
<sequence>MKRNERNERDRSPTFSESAVQSAHSKFGEATMMSLHDMFYGSAEPVFIVKPPSAEEKKKQAEEKKKEEYSILKLIPDYPYYYADTPAPPPAPAKKDDKKEKKVTLKVDICCEDCVEIITSAVKKVKGVKDVDCNIRKERVVVTCAPDTAPADVILAARKEFRHAKLDDN</sequence>
<evidence type="ECO:0000313" key="3">
    <source>
        <dbReference type="EMBL" id="KAL3679350.1"/>
    </source>
</evidence>
<dbReference type="InterPro" id="IPR006121">
    <property type="entry name" value="HMA_dom"/>
</dbReference>
<dbReference type="Proteomes" id="UP001633002">
    <property type="component" value="Unassembled WGS sequence"/>
</dbReference>
<evidence type="ECO:0000313" key="4">
    <source>
        <dbReference type="Proteomes" id="UP001633002"/>
    </source>
</evidence>
<reference evidence="3 4" key="1">
    <citation type="submission" date="2024-09" db="EMBL/GenBank/DDBJ databases">
        <title>Chromosome-scale assembly of Riccia sorocarpa.</title>
        <authorList>
            <person name="Paukszto L."/>
        </authorList>
    </citation>
    <scope>NUCLEOTIDE SEQUENCE [LARGE SCALE GENOMIC DNA]</scope>
    <source>
        <strain evidence="3">LP-2024</strain>
        <tissue evidence="3">Aerial parts of the thallus</tissue>
    </source>
</reference>